<feature type="domain" description="Glycosyltransferase subfamily 4-like N-terminal" evidence="1">
    <location>
        <begin position="10"/>
        <end position="164"/>
    </location>
</feature>
<dbReference type="EMBL" id="CAFABF010000051">
    <property type="protein sequence ID" value="CAB4830533.1"/>
    <property type="molecule type" value="Genomic_DNA"/>
</dbReference>
<name>A0A6J7ACI7_9ZZZZ</name>
<dbReference type="PANTHER" id="PTHR12526">
    <property type="entry name" value="GLYCOSYLTRANSFERASE"/>
    <property type="match status" value="1"/>
</dbReference>
<evidence type="ECO:0000313" key="2">
    <source>
        <dbReference type="EMBL" id="CAB4830533.1"/>
    </source>
</evidence>
<proteinExistence type="predicted"/>
<dbReference type="SUPFAM" id="SSF53756">
    <property type="entry name" value="UDP-Glycosyltransferase/glycogen phosphorylase"/>
    <property type="match status" value="1"/>
</dbReference>
<reference evidence="2" key="1">
    <citation type="submission" date="2020-05" db="EMBL/GenBank/DDBJ databases">
        <authorList>
            <person name="Chiriac C."/>
            <person name="Salcher M."/>
            <person name="Ghai R."/>
            <person name="Kavagutti S V."/>
        </authorList>
    </citation>
    <scope>NUCLEOTIDE SEQUENCE</scope>
</reference>
<accession>A0A6J7ACI7</accession>
<organism evidence="2">
    <name type="scientific">freshwater metagenome</name>
    <dbReference type="NCBI Taxonomy" id="449393"/>
    <lineage>
        <taxon>unclassified sequences</taxon>
        <taxon>metagenomes</taxon>
        <taxon>ecological metagenomes</taxon>
    </lineage>
</organism>
<dbReference type="PANTHER" id="PTHR12526:SF630">
    <property type="entry name" value="GLYCOSYLTRANSFERASE"/>
    <property type="match status" value="1"/>
</dbReference>
<dbReference type="Gene3D" id="3.40.50.2000">
    <property type="entry name" value="Glycogen Phosphorylase B"/>
    <property type="match status" value="2"/>
</dbReference>
<sequence length="376" mass="40969">MRIIARMNVGGPAVQVSGLMRGFNSVDFDHRLYTGFCAADEADYLDTVATDVKATRIEGFGRRVSLGGDVKAFVSLIKEIRSFKPHVIHTHTAKAGFLGRIASIVSLQPSIRVHTFHGHLLNGYFGAFKRKLVIIAEKVLAIFTHELLAVGDKVRQDLLAVGIGHSKKFGLMPPGLEIGRLPNKKDSQESYGLSTATLQCAFIGRVTQIKRPDRFLDVVTEIKRRGVELEFFMAGDGELLDSCRERIVRENLPVKVLGWQSNIEKVLSAADLVVLTSDNEGTPLSLIQAGMAGLPVVTTRVGSVPEVVLDGTTGIVTSLDVQEIADALEKLANNSGLRGQMGAAAKEFTSANFGVKRLVHDHEELYKKLLTNRAKS</sequence>
<dbReference type="InterPro" id="IPR028098">
    <property type="entry name" value="Glyco_trans_4-like_N"/>
</dbReference>
<gene>
    <name evidence="2" type="ORF">UFOPK3167_00964</name>
</gene>
<evidence type="ECO:0000259" key="1">
    <source>
        <dbReference type="Pfam" id="PF13579"/>
    </source>
</evidence>
<dbReference type="Pfam" id="PF13692">
    <property type="entry name" value="Glyco_trans_1_4"/>
    <property type="match status" value="1"/>
</dbReference>
<protein>
    <submittedName>
        <fullName evidence="2">Unannotated protein</fullName>
    </submittedName>
</protein>
<dbReference type="AlphaFoldDB" id="A0A6J7ACI7"/>
<dbReference type="Pfam" id="PF13579">
    <property type="entry name" value="Glyco_trans_4_4"/>
    <property type="match status" value="1"/>
</dbReference>